<dbReference type="NCBIfam" id="TIGR00093">
    <property type="entry name" value="pseudouridine synthase"/>
    <property type="match status" value="1"/>
</dbReference>
<dbReference type="Gene3D" id="3.30.70.1560">
    <property type="entry name" value="Alpha-L RNA-binding motif"/>
    <property type="match status" value="1"/>
</dbReference>
<dbReference type="InterPro" id="IPR000748">
    <property type="entry name" value="PsdUridine_synth_RsuA/RluB/E/F"/>
</dbReference>
<protein>
    <recommendedName>
        <fullName evidence="5">Pseudouridine synthase</fullName>
        <ecNumber evidence="5">5.4.99.-</ecNumber>
    </recommendedName>
</protein>
<dbReference type="EMBL" id="WSRP01000003">
    <property type="protein sequence ID" value="MVX55911.1"/>
    <property type="molecule type" value="Genomic_DNA"/>
</dbReference>
<feature type="compositionally biased region" description="Basic and acidic residues" evidence="6">
    <location>
        <begin position="24"/>
        <end position="38"/>
    </location>
</feature>
<evidence type="ECO:0000256" key="4">
    <source>
        <dbReference type="PROSITE-ProRule" id="PRU00182"/>
    </source>
</evidence>
<dbReference type="PROSITE" id="PS50889">
    <property type="entry name" value="S4"/>
    <property type="match status" value="1"/>
</dbReference>
<reference evidence="8 9" key="1">
    <citation type="submission" date="2019-12" db="EMBL/GenBank/DDBJ databases">
        <title>Microbes associate with the intestines of laboratory mice.</title>
        <authorList>
            <person name="Navarre W."/>
            <person name="Wong E."/>
        </authorList>
    </citation>
    <scope>NUCLEOTIDE SEQUENCE [LARGE SCALE GENOMIC DNA]</scope>
    <source>
        <strain evidence="8 9">NM82_D38</strain>
    </source>
</reference>
<comment type="similarity">
    <text evidence="1 5">Belongs to the pseudouridine synthase RsuA family.</text>
</comment>
<evidence type="ECO:0000256" key="5">
    <source>
        <dbReference type="RuleBase" id="RU003887"/>
    </source>
</evidence>
<comment type="caution">
    <text evidence="8">The sequence shown here is derived from an EMBL/GenBank/DDBJ whole genome shotgun (WGS) entry which is preliminary data.</text>
</comment>
<dbReference type="CDD" id="cd00165">
    <property type="entry name" value="S4"/>
    <property type="match status" value="1"/>
</dbReference>
<dbReference type="SMART" id="SM00363">
    <property type="entry name" value="S4"/>
    <property type="match status" value="1"/>
</dbReference>
<dbReference type="GO" id="GO:0005829">
    <property type="term" value="C:cytosol"/>
    <property type="evidence" value="ECO:0007669"/>
    <property type="project" value="UniProtKB-ARBA"/>
</dbReference>
<dbReference type="PANTHER" id="PTHR47683:SF3">
    <property type="entry name" value="RIBOSOMAL LARGE SUBUNIT PSEUDOURIDINE SYNTHASE B"/>
    <property type="match status" value="1"/>
</dbReference>
<dbReference type="InterPro" id="IPR042092">
    <property type="entry name" value="PsdUridine_s_RsuA/RluB/E/F_cat"/>
</dbReference>
<dbReference type="InterPro" id="IPR018496">
    <property type="entry name" value="PsdUridine_synth_RsuA/RluB_CS"/>
</dbReference>
<evidence type="ECO:0000256" key="2">
    <source>
        <dbReference type="ARBA" id="ARBA00022884"/>
    </source>
</evidence>
<dbReference type="InterPro" id="IPR020103">
    <property type="entry name" value="PsdUridine_synth_cat_dom_sf"/>
</dbReference>
<proteinExistence type="inferred from homology"/>
<dbReference type="Proteomes" id="UP000472580">
    <property type="component" value="Unassembled WGS sequence"/>
</dbReference>
<dbReference type="FunFam" id="3.10.290.10:FF:000003">
    <property type="entry name" value="Pseudouridine synthase"/>
    <property type="match status" value="1"/>
</dbReference>
<dbReference type="GO" id="GO:0000455">
    <property type="term" value="P:enzyme-directed rRNA pseudouridine synthesis"/>
    <property type="evidence" value="ECO:0007669"/>
    <property type="project" value="UniProtKB-ARBA"/>
</dbReference>
<organism evidence="8 9">
    <name type="scientific">Parasutterella muris</name>
    <dbReference type="NCBI Taxonomy" id="2565572"/>
    <lineage>
        <taxon>Bacteria</taxon>
        <taxon>Pseudomonadati</taxon>
        <taxon>Pseudomonadota</taxon>
        <taxon>Betaproteobacteria</taxon>
        <taxon>Burkholderiales</taxon>
        <taxon>Sutterellaceae</taxon>
        <taxon>Parasutterella</taxon>
    </lineage>
</organism>
<accession>A0A6L6YLC6</accession>
<dbReference type="GO" id="GO:0120159">
    <property type="term" value="F:rRNA pseudouridine synthase activity"/>
    <property type="evidence" value="ECO:0007669"/>
    <property type="project" value="UniProtKB-ARBA"/>
</dbReference>
<dbReference type="AlphaFoldDB" id="A0A6L6YLC6"/>
<dbReference type="NCBIfam" id="NF007976">
    <property type="entry name" value="PRK10700.1"/>
    <property type="match status" value="1"/>
</dbReference>
<feature type="region of interest" description="Disordered" evidence="6">
    <location>
        <begin position="1"/>
        <end position="47"/>
    </location>
</feature>
<evidence type="ECO:0000313" key="8">
    <source>
        <dbReference type="EMBL" id="MVX55911.1"/>
    </source>
</evidence>
<gene>
    <name evidence="8" type="ORF">E5987_01650</name>
</gene>
<dbReference type="SUPFAM" id="SSF55174">
    <property type="entry name" value="Alpha-L RNA-binding motif"/>
    <property type="match status" value="1"/>
</dbReference>
<dbReference type="OrthoDB" id="9807213at2"/>
<feature type="compositionally biased region" description="Polar residues" evidence="6">
    <location>
        <begin position="298"/>
        <end position="311"/>
    </location>
</feature>
<dbReference type="GO" id="GO:0003723">
    <property type="term" value="F:RNA binding"/>
    <property type="evidence" value="ECO:0007669"/>
    <property type="project" value="UniProtKB-KW"/>
</dbReference>
<dbReference type="Gene3D" id="3.10.290.10">
    <property type="entry name" value="RNA-binding S4 domain"/>
    <property type="match status" value="1"/>
</dbReference>
<dbReference type="Gene3D" id="3.30.70.580">
    <property type="entry name" value="Pseudouridine synthase I, catalytic domain, N-terminal subdomain"/>
    <property type="match status" value="1"/>
</dbReference>
<feature type="domain" description="RNA-binding S4" evidence="7">
    <location>
        <begin position="51"/>
        <end position="113"/>
    </location>
</feature>
<evidence type="ECO:0000256" key="1">
    <source>
        <dbReference type="ARBA" id="ARBA00008348"/>
    </source>
</evidence>
<dbReference type="InterPro" id="IPR050343">
    <property type="entry name" value="RsuA_PseudoU_synthase"/>
</dbReference>
<dbReference type="InterPro" id="IPR020094">
    <property type="entry name" value="TruA/RsuA/RluB/E/F_N"/>
</dbReference>
<evidence type="ECO:0000256" key="3">
    <source>
        <dbReference type="ARBA" id="ARBA00023235"/>
    </source>
</evidence>
<dbReference type="RefSeq" id="WP_160334343.1">
    <property type="nucleotide sequence ID" value="NZ_WSRP01000003.1"/>
</dbReference>
<dbReference type="Pfam" id="PF00849">
    <property type="entry name" value="PseudoU_synth_2"/>
    <property type="match status" value="1"/>
</dbReference>
<keyword evidence="2 4" id="KW-0694">RNA-binding</keyword>
<dbReference type="Pfam" id="PF01479">
    <property type="entry name" value="S4"/>
    <property type="match status" value="1"/>
</dbReference>
<dbReference type="PANTHER" id="PTHR47683">
    <property type="entry name" value="PSEUDOURIDINE SYNTHASE FAMILY PROTEIN-RELATED"/>
    <property type="match status" value="1"/>
</dbReference>
<keyword evidence="3 5" id="KW-0413">Isomerase</keyword>
<dbReference type="PROSITE" id="PS01149">
    <property type="entry name" value="PSI_RSU"/>
    <property type="match status" value="1"/>
</dbReference>
<dbReference type="FunFam" id="3.30.70.1560:FF:000001">
    <property type="entry name" value="Pseudouridine synthase"/>
    <property type="match status" value="1"/>
</dbReference>
<name>A0A6L6YLC6_9BURK</name>
<dbReference type="CDD" id="cd02556">
    <property type="entry name" value="PseudoU_synth_RluB"/>
    <property type="match status" value="1"/>
</dbReference>
<dbReference type="InterPro" id="IPR036986">
    <property type="entry name" value="S4_RNA-bd_sf"/>
</dbReference>
<dbReference type="InterPro" id="IPR006145">
    <property type="entry name" value="PsdUridine_synth_RsuA/RluA"/>
</dbReference>
<sequence length="356" mass="39621">MTENRRSRGGRNTPFRSAAPRTVRPLDARGMPRGENKPRTASSVPADVKGEKIQKVLADAGVGSRRDMEQRIAEGRISVNGEPAHIGQRVFPTDIIRMDGRAVRRASVRENNVPRVLIYHKPAGEIVSRDDPEGRPTVFDHLPRMGGARWINVGRLDFNTEGLLIFTTDGALANYLMHPRNCIVREYAVRVQGTMSPEAKEALLKGVKLEDGTAKFATIEEGGGKGFNRWYNVTLSEGRNREVRRMFDAVGLPVSRLIRVKYGELELPQKLPRGKFEQLTPEETQAWFAAIGYKGGSDSPNSRNSAKSSETGAKVKTRAVDPLKSTAHYLSEGRIEGVPARRRPSRGRFNSKEKLR</sequence>
<dbReference type="InterPro" id="IPR002942">
    <property type="entry name" value="S4_RNA-bd"/>
</dbReference>
<feature type="region of interest" description="Disordered" evidence="6">
    <location>
        <begin position="296"/>
        <end position="356"/>
    </location>
</feature>
<evidence type="ECO:0000256" key="6">
    <source>
        <dbReference type="SAM" id="MobiDB-lite"/>
    </source>
</evidence>
<evidence type="ECO:0000313" key="9">
    <source>
        <dbReference type="Proteomes" id="UP000472580"/>
    </source>
</evidence>
<dbReference type="SUPFAM" id="SSF55120">
    <property type="entry name" value="Pseudouridine synthase"/>
    <property type="match status" value="1"/>
</dbReference>
<evidence type="ECO:0000259" key="7">
    <source>
        <dbReference type="SMART" id="SM00363"/>
    </source>
</evidence>
<dbReference type="EC" id="5.4.99.-" evidence="5"/>
<keyword evidence="9" id="KW-1185">Reference proteome</keyword>